<name>A0AAD5BSP0_AMBAR</name>
<dbReference type="Pfam" id="PF08263">
    <property type="entry name" value="LRRNT_2"/>
    <property type="match status" value="1"/>
</dbReference>
<evidence type="ECO:0000313" key="14">
    <source>
        <dbReference type="EMBL" id="KAI7727748.1"/>
    </source>
</evidence>
<evidence type="ECO:0008006" key="16">
    <source>
        <dbReference type="Google" id="ProtNLM"/>
    </source>
</evidence>
<organism evidence="14 15">
    <name type="scientific">Ambrosia artemisiifolia</name>
    <name type="common">Common ragweed</name>
    <dbReference type="NCBI Taxonomy" id="4212"/>
    <lineage>
        <taxon>Eukaryota</taxon>
        <taxon>Viridiplantae</taxon>
        <taxon>Streptophyta</taxon>
        <taxon>Embryophyta</taxon>
        <taxon>Tracheophyta</taxon>
        <taxon>Spermatophyta</taxon>
        <taxon>Magnoliopsida</taxon>
        <taxon>eudicotyledons</taxon>
        <taxon>Gunneridae</taxon>
        <taxon>Pentapetalae</taxon>
        <taxon>asterids</taxon>
        <taxon>campanulids</taxon>
        <taxon>Asterales</taxon>
        <taxon>Asteraceae</taxon>
        <taxon>Asteroideae</taxon>
        <taxon>Heliantheae alliance</taxon>
        <taxon>Heliantheae</taxon>
        <taxon>Ambrosia</taxon>
    </lineage>
</organism>
<dbReference type="InterPro" id="IPR055414">
    <property type="entry name" value="LRR_R13L4/SHOC2-like"/>
</dbReference>
<dbReference type="Proteomes" id="UP001206925">
    <property type="component" value="Unassembled WGS sequence"/>
</dbReference>
<accession>A0AAD5BSP0</accession>
<evidence type="ECO:0000256" key="11">
    <source>
        <dbReference type="ARBA" id="ARBA00023180"/>
    </source>
</evidence>
<dbReference type="PRINTS" id="PR00019">
    <property type="entry name" value="LEURICHRPT"/>
</dbReference>
<keyword evidence="6" id="KW-0547">Nucleotide-binding</keyword>
<dbReference type="GO" id="GO:0016020">
    <property type="term" value="C:membrane"/>
    <property type="evidence" value="ECO:0007669"/>
    <property type="project" value="UniProtKB-SubCell"/>
</dbReference>
<dbReference type="Gene3D" id="3.80.10.10">
    <property type="entry name" value="Ribonuclease Inhibitor"/>
    <property type="match status" value="1"/>
</dbReference>
<reference evidence="14" key="1">
    <citation type="submission" date="2022-06" db="EMBL/GenBank/DDBJ databases">
        <title>Uncovering the hologenomic basis of an extraordinary plant invasion.</title>
        <authorList>
            <person name="Bieker V.C."/>
            <person name="Martin M.D."/>
            <person name="Gilbert T."/>
            <person name="Hodgins K."/>
            <person name="Battlay P."/>
            <person name="Petersen B."/>
            <person name="Wilson J."/>
        </authorList>
    </citation>
    <scope>NUCLEOTIDE SEQUENCE</scope>
    <source>
        <strain evidence="14">AA19_3_7</strain>
        <tissue evidence="14">Leaf</tissue>
    </source>
</reference>
<evidence type="ECO:0000313" key="15">
    <source>
        <dbReference type="Proteomes" id="UP001206925"/>
    </source>
</evidence>
<sequence>MALMSVKNSLNDPHGAFSNWDEDSVDPCSWAMITCSPDNLVTGLGAPSQGLSGILSEVIANLTNLRQVLLQNNNISGQIPAGIGNLQKLQTLDLSNNKLTGHLPESLSLLKDLQYLRLNNNSLSGAIPLSLASATQLSLLDLSNNNLSGPVPKFSARTFNVFILFTVGSDSFT</sequence>
<keyword evidence="3" id="KW-0812">Transmembrane</keyword>
<dbReference type="PANTHER" id="PTHR47988">
    <property type="entry name" value="SOMATIC EMBRYOGENESIS RECEPTOR KINASE 1"/>
    <property type="match status" value="1"/>
</dbReference>
<evidence type="ECO:0000256" key="8">
    <source>
        <dbReference type="ARBA" id="ARBA00022989"/>
    </source>
</evidence>
<keyword evidence="7" id="KW-0067">ATP-binding</keyword>
<comment type="subcellular location">
    <subcellularLocation>
        <location evidence="1">Membrane</location>
        <topology evidence="1">Single-pass type I membrane protein</topology>
    </subcellularLocation>
</comment>
<evidence type="ECO:0000256" key="5">
    <source>
        <dbReference type="ARBA" id="ARBA00022737"/>
    </source>
</evidence>
<comment type="caution">
    <text evidence="14">The sequence shown here is derived from an EMBL/GenBank/DDBJ whole genome shotgun (WGS) entry which is preliminary data.</text>
</comment>
<protein>
    <recommendedName>
        <fullName evidence="16">Leucine-rich repeat-containing N-terminal plant-type domain-containing protein</fullName>
    </recommendedName>
</protein>
<evidence type="ECO:0000256" key="1">
    <source>
        <dbReference type="ARBA" id="ARBA00004479"/>
    </source>
</evidence>
<gene>
    <name evidence="14" type="ORF">M8C21_013138</name>
</gene>
<dbReference type="InterPro" id="IPR032675">
    <property type="entry name" value="LRR_dom_sf"/>
</dbReference>
<keyword evidence="2" id="KW-0433">Leucine-rich repeat</keyword>
<dbReference type="PROSITE" id="PS51450">
    <property type="entry name" value="LRR"/>
    <property type="match status" value="1"/>
</dbReference>
<keyword evidence="9" id="KW-0472">Membrane</keyword>
<dbReference type="GO" id="GO:0005524">
    <property type="term" value="F:ATP binding"/>
    <property type="evidence" value="ECO:0007669"/>
    <property type="project" value="UniProtKB-KW"/>
</dbReference>
<evidence type="ECO:0000256" key="10">
    <source>
        <dbReference type="ARBA" id="ARBA00023170"/>
    </source>
</evidence>
<evidence type="ECO:0000259" key="13">
    <source>
        <dbReference type="Pfam" id="PF23598"/>
    </source>
</evidence>
<keyword evidence="10" id="KW-0675">Receptor</keyword>
<dbReference type="Pfam" id="PF23598">
    <property type="entry name" value="LRR_14"/>
    <property type="match status" value="1"/>
</dbReference>
<feature type="domain" description="Disease resistance R13L4/SHOC-2-like LRR" evidence="13">
    <location>
        <begin position="57"/>
        <end position="143"/>
    </location>
</feature>
<dbReference type="SUPFAM" id="SSF52058">
    <property type="entry name" value="L domain-like"/>
    <property type="match status" value="1"/>
</dbReference>
<feature type="domain" description="Leucine-rich repeat-containing N-terminal plant-type" evidence="12">
    <location>
        <begin position="2"/>
        <end position="36"/>
    </location>
</feature>
<keyword evidence="4" id="KW-0732">Signal</keyword>
<keyword evidence="15" id="KW-1185">Reference proteome</keyword>
<keyword evidence="8" id="KW-1133">Transmembrane helix</keyword>
<evidence type="ECO:0000256" key="4">
    <source>
        <dbReference type="ARBA" id="ARBA00022729"/>
    </source>
</evidence>
<evidence type="ECO:0000256" key="2">
    <source>
        <dbReference type="ARBA" id="ARBA00022614"/>
    </source>
</evidence>
<evidence type="ECO:0000256" key="3">
    <source>
        <dbReference type="ARBA" id="ARBA00022692"/>
    </source>
</evidence>
<dbReference type="InterPro" id="IPR001611">
    <property type="entry name" value="Leu-rich_rpt"/>
</dbReference>
<keyword evidence="5" id="KW-0677">Repeat</keyword>
<evidence type="ECO:0000256" key="6">
    <source>
        <dbReference type="ARBA" id="ARBA00022741"/>
    </source>
</evidence>
<proteinExistence type="predicted"/>
<dbReference type="AlphaFoldDB" id="A0AAD5BSP0"/>
<dbReference type="EMBL" id="JAMZMK010011326">
    <property type="protein sequence ID" value="KAI7727748.1"/>
    <property type="molecule type" value="Genomic_DNA"/>
</dbReference>
<keyword evidence="11" id="KW-0325">Glycoprotein</keyword>
<evidence type="ECO:0000256" key="9">
    <source>
        <dbReference type="ARBA" id="ARBA00023136"/>
    </source>
</evidence>
<dbReference type="FunFam" id="3.80.10.10:FF:000101">
    <property type="entry name" value="LRR receptor-like serine/threonine-protein kinase ERECTA"/>
    <property type="match status" value="1"/>
</dbReference>
<evidence type="ECO:0000256" key="7">
    <source>
        <dbReference type="ARBA" id="ARBA00022840"/>
    </source>
</evidence>
<dbReference type="InterPro" id="IPR013210">
    <property type="entry name" value="LRR_N_plant-typ"/>
</dbReference>
<evidence type="ECO:0000259" key="12">
    <source>
        <dbReference type="Pfam" id="PF08263"/>
    </source>
</evidence>